<sequence>MKLISKREWQRNYQQTVIDLIHECFPPNQYLVEIDGTQLVRAEGVVFDEILCDFAGKTWDQLDHTLITHHQDAPLFMSYEGFLKFLPAFLIDLFREDTQVLHIVWNSLLEFRFEVRPSHSQIELNNDQLLCCILSFVRSSNFPLDTMIPRRTAEEYFHNPSPEAAFNMLTLGLSHERIANIQAWIEQINDYFVIERWDQG</sequence>
<proteinExistence type="predicted"/>
<evidence type="ECO:0000313" key="2">
    <source>
        <dbReference type="Proteomes" id="UP000318313"/>
    </source>
</evidence>
<dbReference type="Proteomes" id="UP000318313">
    <property type="component" value="Chromosome"/>
</dbReference>
<keyword evidence="2" id="KW-1185">Reference proteome</keyword>
<dbReference type="EMBL" id="CP037452">
    <property type="protein sequence ID" value="QDV51805.1"/>
    <property type="molecule type" value="Genomic_DNA"/>
</dbReference>
<gene>
    <name evidence="1" type="ORF">Enr17x_38640</name>
</gene>
<name>A0A518IFE3_9PLAN</name>
<evidence type="ECO:0000313" key="1">
    <source>
        <dbReference type="EMBL" id="QDV51805.1"/>
    </source>
</evidence>
<dbReference type="OrthoDB" id="256658at2"/>
<reference evidence="1 2" key="1">
    <citation type="submission" date="2019-03" db="EMBL/GenBank/DDBJ databases">
        <title>Deep-cultivation of Planctomycetes and their phenomic and genomic characterization uncovers novel biology.</title>
        <authorList>
            <person name="Wiegand S."/>
            <person name="Jogler M."/>
            <person name="Boedeker C."/>
            <person name="Pinto D."/>
            <person name="Vollmers J."/>
            <person name="Rivas-Marin E."/>
            <person name="Kohn T."/>
            <person name="Peeters S.H."/>
            <person name="Heuer A."/>
            <person name="Rast P."/>
            <person name="Oberbeckmann S."/>
            <person name="Bunk B."/>
            <person name="Jeske O."/>
            <person name="Meyerdierks A."/>
            <person name="Storesund J.E."/>
            <person name="Kallscheuer N."/>
            <person name="Luecker S."/>
            <person name="Lage O.M."/>
            <person name="Pohl T."/>
            <person name="Merkel B.J."/>
            <person name="Hornburger P."/>
            <person name="Mueller R.-W."/>
            <person name="Bruemmer F."/>
            <person name="Labrenz M."/>
            <person name="Spormann A.M."/>
            <person name="Op den Camp H."/>
            <person name="Overmann J."/>
            <person name="Amann R."/>
            <person name="Jetten M.S.M."/>
            <person name="Mascher T."/>
            <person name="Medema M.H."/>
            <person name="Devos D.P."/>
            <person name="Kaster A.-K."/>
            <person name="Ovreas L."/>
            <person name="Rohde M."/>
            <person name="Galperin M.Y."/>
            <person name="Jogler C."/>
        </authorList>
    </citation>
    <scope>NUCLEOTIDE SEQUENCE [LARGE SCALE GENOMIC DNA]</scope>
    <source>
        <strain evidence="1 2">Enr17</strain>
    </source>
</reference>
<organism evidence="1 2">
    <name type="scientific">Gimesia fumaroli</name>
    <dbReference type="NCBI Taxonomy" id="2527976"/>
    <lineage>
        <taxon>Bacteria</taxon>
        <taxon>Pseudomonadati</taxon>
        <taxon>Planctomycetota</taxon>
        <taxon>Planctomycetia</taxon>
        <taxon>Planctomycetales</taxon>
        <taxon>Planctomycetaceae</taxon>
        <taxon>Gimesia</taxon>
    </lineage>
</organism>
<accession>A0A518IFE3</accession>
<dbReference type="KEGG" id="gfm:Enr17x_38640"/>
<dbReference type="RefSeq" id="WP_145311202.1">
    <property type="nucleotide sequence ID" value="NZ_CP037452.1"/>
</dbReference>
<dbReference type="AlphaFoldDB" id="A0A518IFE3"/>
<protein>
    <submittedName>
        <fullName evidence="1">Uncharacterized protein</fullName>
    </submittedName>
</protein>